<sequence length="133" mass="14830">MTSLTNDTKSSGIWLKSTSSLSMSLISDSLSFSIDSIPPELRGDPYALRHSFTLDPSTMDEQKAYHCYGLEQDGALRPGGQISLFTRRTIGLLLNYFAIGAMFGGMNSAIVPFLRKYLLLEQYQVKDTKENHI</sequence>
<organism evidence="2 3">
    <name type="scientific">Peronospora belbahrii</name>
    <dbReference type="NCBI Taxonomy" id="622444"/>
    <lineage>
        <taxon>Eukaryota</taxon>
        <taxon>Sar</taxon>
        <taxon>Stramenopiles</taxon>
        <taxon>Oomycota</taxon>
        <taxon>Peronosporomycetes</taxon>
        <taxon>Peronosporales</taxon>
        <taxon>Peronosporaceae</taxon>
        <taxon>Peronospora</taxon>
    </lineage>
</organism>
<evidence type="ECO:0000313" key="2">
    <source>
        <dbReference type="EMBL" id="CAH0519629.1"/>
    </source>
</evidence>
<dbReference type="Proteomes" id="UP001158986">
    <property type="component" value="Unassembled WGS sequence"/>
</dbReference>
<evidence type="ECO:0000313" key="3">
    <source>
        <dbReference type="Proteomes" id="UP001158986"/>
    </source>
</evidence>
<keyword evidence="1" id="KW-0812">Transmembrane</keyword>
<keyword evidence="3" id="KW-1185">Reference proteome</keyword>
<keyword evidence="1" id="KW-0472">Membrane</keyword>
<comment type="caution">
    <text evidence="2">The sequence shown here is derived from an EMBL/GenBank/DDBJ whole genome shotgun (WGS) entry which is preliminary data.</text>
</comment>
<gene>
    <name evidence="2" type="ORF">PBS001_LOCUS6149</name>
</gene>
<reference evidence="2 3" key="1">
    <citation type="submission" date="2021-11" db="EMBL/GenBank/DDBJ databases">
        <authorList>
            <person name="Islam A."/>
            <person name="Islam S."/>
            <person name="Flora M.S."/>
            <person name="Rahman M."/>
            <person name="Ziaur R.M."/>
            <person name="Epstein J.H."/>
            <person name="Hassan M."/>
            <person name="Klassen M."/>
            <person name="Woodard K."/>
            <person name="Webb A."/>
            <person name="Webby R.J."/>
            <person name="El Zowalaty M.E."/>
        </authorList>
    </citation>
    <scope>NUCLEOTIDE SEQUENCE [LARGE SCALE GENOMIC DNA]</scope>
    <source>
        <strain evidence="2">Pbs1</strain>
    </source>
</reference>
<keyword evidence="1" id="KW-1133">Transmembrane helix</keyword>
<accession>A0ABN8D3X4</accession>
<dbReference type="EMBL" id="CAKLCB010000305">
    <property type="protein sequence ID" value="CAH0519629.1"/>
    <property type="molecule type" value="Genomic_DNA"/>
</dbReference>
<evidence type="ECO:0000256" key="1">
    <source>
        <dbReference type="SAM" id="Phobius"/>
    </source>
</evidence>
<feature type="transmembrane region" description="Helical" evidence="1">
    <location>
        <begin position="93"/>
        <end position="114"/>
    </location>
</feature>
<name>A0ABN8D3X4_9STRA</name>
<protein>
    <submittedName>
        <fullName evidence="2">Uncharacterized protein</fullName>
    </submittedName>
</protein>
<proteinExistence type="predicted"/>